<evidence type="ECO:0000256" key="11">
    <source>
        <dbReference type="ARBA" id="ARBA00023163"/>
    </source>
</evidence>
<dbReference type="PROSITE" id="PS50110">
    <property type="entry name" value="RESPONSE_REGULATORY"/>
    <property type="match status" value="1"/>
</dbReference>
<dbReference type="EMBL" id="MVDE01000002">
    <property type="protein sequence ID" value="PKQ69174.1"/>
    <property type="molecule type" value="Genomic_DNA"/>
</dbReference>
<dbReference type="PROSITE" id="PS01124">
    <property type="entry name" value="HTH_ARAC_FAMILY_2"/>
    <property type="match status" value="1"/>
</dbReference>
<dbReference type="PRINTS" id="PR00344">
    <property type="entry name" value="BCTRLSENSOR"/>
</dbReference>
<dbReference type="PANTHER" id="PTHR43547">
    <property type="entry name" value="TWO-COMPONENT HISTIDINE KINASE"/>
    <property type="match status" value="1"/>
</dbReference>
<dbReference type="AlphaFoldDB" id="A0A2N3IFS7"/>
<dbReference type="Gene3D" id="3.30.565.10">
    <property type="entry name" value="Histidine kinase-like ATPase, C-terminal domain"/>
    <property type="match status" value="1"/>
</dbReference>
<feature type="domain" description="Response regulatory" evidence="17">
    <location>
        <begin position="683"/>
        <end position="798"/>
    </location>
</feature>
<dbReference type="SUPFAM" id="SSF53822">
    <property type="entry name" value="Periplasmic binding protein-like I"/>
    <property type="match status" value="1"/>
</dbReference>
<keyword evidence="13" id="KW-0175">Coiled coil</keyword>
<dbReference type="PROSITE" id="PS00041">
    <property type="entry name" value="HTH_ARAC_FAMILY_1"/>
    <property type="match status" value="1"/>
</dbReference>
<keyword evidence="14" id="KW-0812">Transmembrane</keyword>
<dbReference type="SMART" id="SM00387">
    <property type="entry name" value="HATPase_c"/>
    <property type="match status" value="1"/>
</dbReference>
<keyword evidence="4" id="KW-0808">Transferase</keyword>
<feature type="modified residue" description="4-aspartylphosphate" evidence="12">
    <location>
        <position position="731"/>
    </location>
</feature>
<dbReference type="Gene3D" id="6.10.250.850">
    <property type="match status" value="1"/>
</dbReference>
<keyword evidence="7" id="KW-0067">ATP-binding</keyword>
<feature type="domain" description="HTH araC/xylS-type" evidence="15">
    <location>
        <begin position="830"/>
        <end position="929"/>
    </location>
</feature>
<dbReference type="Gene3D" id="1.10.10.60">
    <property type="entry name" value="Homeodomain-like"/>
    <property type="match status" value="1"/>
</dbReference>
<accession>A0A2N3IFS7</accession>
<dbReference type="FunFam" id="3.30.565.10:FF:000037">
    <property type="entry name" value="Hybrid sensor histidine kinase/response regulator"/>
    <property type="match status" value="1"/>
</dbReference>
<sequence>MTITRKKYSLLLIIFILVFSEKGFAEDQFKIGFSQCTSVDSWRKAMQSEMQNELILFQNMELVITDAHDNNENQIRDIRELVKSGIDLLIVSPNESAPITHIVEEVFRKGIPVIVLDRKIESENYTAQISADNYLIGREAGKYAARLLNGKGNIAEIWGLKGSSPAIERHKGFSEVISKYPGIKIIFSETGEWFKQGGAKMMKLAIEQHDNIDLVFAHNDYMAIGAYEVLQSKFGEHKPFLLGIDGLPGPNDGVNAVIQKKINATFLYPTGGAEAIQLAFKILNKKPFKKNIILKTVVIDSDNAEIQKLQTDQILSLQGKISTAKTILDSQIIKYKSQRMWLIISLSFLLIVILLAVLLFQAFKNKIKANRKLEEQKEQIEDQHERLILISAQLEEATQTKLRFFTNVSHEFRTPLTLILGSIENLLDQKIKDKESYQQLNVMHRNANRLLRLINQLMDFRKIENEKMQMKISRNDINQFVKEISDSFQELANKKHINYSYLSTIQKEDLYFDTDKLDKILFNLLSNAFKFTPEQGEIAVHLENSSHEFNKEMKDCVKISVVDSGCGISEPDLKNVFQRFYQAKTNASFPGTGVGLSLTKALVELHSGIINVESSLGKGTVLTVYLQKGKSHFNDADLIFADSKEKDTSRQIPSELDEMDFIPQLTESNEEENPSFLTNREIRILIVEDNPDVSEHIAESLKGNYKILRAENGKQALKVIEAENPELIITDLMMPVMDGLELTNIVKSDLKTCHIPIIMLTAKASQEHKIEGLEVGADSYIPKPFNRKHLQVRVRKLIESKKRVRIHYRESIDFTEQNDGINRLDQQFLKRACEAIETNYQNYDYGVEELSKDINLSRVHLYRKIKNLTDLSASEFIRNVKLKKASSLLLEGDLSISQIAYQTGFASPSYFSKCFKEKFKMSPKEYIQQKK</sequence>
<dbReference type="InterPro" id="IPR018060">
    <property type="entry name" value="HTH_AraC"/>
</dbReference>
<comment type="catalytic activity">
    <reaction evidence="1">
        <text>ATP + protein L-histidine = ADP + protein N-phospho-L-histidine.</text>
        <dbReference type="EC" id="2.7.13.3"/>
    </reaction>
</comment>
<evidence type="ECO:0000256" key="3">
    <source>
        <dbReference type="ARBA" id="ARBA00022553"/>
    </source>
</evidence>
<gene>
    <name evidence="18" type="ORF">BZG01_02380</name>
</gene>
<dbReference type="CDD" id="cd00082">
    <property type="entry name" value="HisKA"/>
    <property type="match status" value="1"/>
</dbReference>
<protein>
    <recommendedName>
        <fullName evidence="2">histidine kinase</fullName>
        <ecNumber evidence="2">2.7.13.3</ecNumber>
    </recommendedName>
</protein>
<dbReference type="SUPFAM" id="SSF46689">
    <property type="entry name" value="Homeodomain-like"/>
    <property type="match status" value="1"/>
</dbReference>
<dbReference type="SUPFAM" id="SSF55874">
    <property type="entry name" value="ATPase domain of HSP90 chaperone/DNA topoisomerase II/histidine kinase"/>
    <property type="match status" value="1"/>
</dbReference>
<dbReference type="GO" id="GO:0000155">
    <property type="term" value="F:phosphorelay sensor kinase activity"/>
    <property type="evidence" value="ECO:0007669"/>
    <property type="project" value="InterPro"/>
</dbReference>
<evidence type="ECO:0000313" key="18">
    <source>
        <dbReference type="EMBL" id="PKQ69174.1"/>
    </source>
</evidence>
<dbReference type="PROSITE" id="PS50109">
    <property type="entry name" value="HIS_KIN"/>
    <property type="match status" value="1"/>
</dbReference>
<dbReference type="InterPro" id="IPR003661">
    <property type="entry name" value="HisK_dim/P_dom"/>
</dbReference>
<dbReference type="Pfam" id="PF00512">
    <property type="entry name" value="HisKA"/>
    <property type="match status" value="1"/>
</dbReference>
<evidence type="ECO:0000256" key="7">
    <source>
        <dbReference type="ARBA" id="ARBA00022840"/>
    </source>
</evidence>
<dbReference type="SUPFAM" id="SSF52172">
    <property type="entry name" value="CheY-like"/>
    <property type="match status" value="1"/>
</dbReference>
<dbReference type="Pfam" id="PF13407">
    <property type="entry name" value="Peripla_BP_4"/>
    <property type="match status" value="1"/>
</dbReference>
<keyword evidence="8" id="KW-0902">Two-component regulatory system</keyword>
<dbReference type="InterPro" id="IPR004358">
    <property type="entry name" value="Sig_transdc_His_kin-like_C"/>
</dbReference>
<feature type="coiled-coil region" evidence="13">
    <location>
        <begin position="363"/>
        <end position="397"/>
    </location>
</feature>
<evidence type="ECO:0000256" key="13">
    <source>
        <dbReference type="SAM" id="Coils"/>
    </source>
</evidence>
<dbReference type="GO" id="GO:0005524">
    <property type="term" value="F:ATP binding"/>
    <property type="evidence" value="ECO:0007669"/>
    <property type="project" value="UniProtKB-KW"/>
</dbReference>
<dbReference type="SMART" id="SM00388">
    <property type="entry name" value="HisKA"/>
    <property type="match status" value="1"/>
</dbReference>
<dbReference type="InterPro" id="IPR028082">
    <property type="entry name" value="Peripla_BP_I"/>
</dbReference>
<dbReference type="CDD" id="cd06308">
    <property type="entry name" value="PBP1_sensor_kinase-like"/>
    <property type="match status" value="1"/>
</dbReference>
<evidence type="ECO:0000256" key="9">
    <source>
        <dbReference type="ARBA" id="ARBA00023015"/>
    </source>
</evidence>
<keyword evidence="11" id="KW-0804">Transcription</keyword>
<keyword evidence="3 12" id="KW-0597">Phosphoprotein</keyword>
<dbReference type="InterPro" id="IPR005467">
    <property type="entry name" value="His_kinase_dom"/>
</dbReference>
<evidence type="ECO:0000259" key="15">
    <source>
        <dbReference type="PROSITE" id="PS01124"/>
    </source>
</evidence>
<dbReference type="InterPro" id="IPR009057">
    <property type="entry name" value="Homeodomain-like_sf"/>
</dbReference>
<evidence type="ECO:0000256" key="5">
    <source>
        <dbReference type="ARBA" id="ARBA00022741"/>
    </source>
</evidence>
<dbReference type="GO" id="GO:0003700">
    <property type="term" value="F:DNA-binding transcription factor activity"/>
    <property type="evidence" value="ECO:0007669"/>
    <property type="project" value="InterPro"/>
</dbReference>
<keyword evidence="19" id="KW-1185">Reference proteome</keyword>
<keyword evidence="6" id="KW-0418">Kinase</keyword>
<keyword evidence="9" id="KW-0805">Transcription regulation</keyword>
<evidence type="ECO:0000256" key="14">
    <source>
        <dbReference type="SAM" id="Phobius"/>
    </source>
</evidence>
<keyword evidence="5" id="KW-0547">Nucleotide-binding</keyword>
<dbReference type="RefSeq" id="WP_101308218.1">
    <property type="nucleotide sequence ID" value="NZ_MVDE01000002.1"/>
</dbReference>
<dbReference type="InterPro" id="IPR003594">
    <property type="entry name" value="HATPase_dom"/>
</dbReference>
<dbReference type="InterPro" id="IPR025997">
    <property type="entry name" value="SBP_2_dom"/>
</dbReference>
<dbReference type="PANTHER" id="PTHR43547:SF2">
    <property type="entry name" value="HYBRID SIGNAL TRANSDUCTION HISTIDINE KINASE C"/>
    <property type="match status" value="1"/>
</dbReference>
<evidence type="ECO:0000256" key="1">
    <source>
        <dbReference type="ARBA" id="ARBA00000085"/>
    </source>
</evidence>
<dbReference type="Pfam" id="PF02518">
    <property type="entry name" value="HATPase_c"/>
    <property type="match status" value="1"/>
</dbReference>
<evidence type="ECO:0000256" key="2">
    <source>
        <dbReference type="ARBA" id="ARBA00012438"/>
    </source>
</evidence>
<keyword evidence="10" id="KW-0238">DNA-binding</keyword>
<dbReference type="InterPro" id="IPR001789">
    <property type="entry name" value="Sig_transdc_resp-reg_receiver"/>
</dbReference>
<dbReference type="InterPro" id="IPR036097">
    <property type="entry name" value="HisK_dim/P_sf"/>
</dbReference>
<dbReference type="EC" id="2.7.13.3" evidence="2"/>
<dbReference type="SMART" id="SM00448">
    <property type="entry name" value="REC"/>
    <property type="match status" value="1"/>
</dbReference>
<evidence type="ECO:0000256" key="4">
    <source>
        <dbReference type="ARBA" id="ARBA00022679"/>
    </source>
</evidence>
<evidence type="ECO:0000256" key="8">
    <source>
        <dbReference type="ARBA" id="ARBA00023012"/>
    </source>
</evidence>
<dbReference type="SUPFAM" id="SSF47384">
    <property type="entry name" value="Homodimeric domain of signal transducing histidine kinase"/>
    <property type="match status" value="1"/>
</dbReference>
<organism evidence="18 19">
    <name type="scientific">Labilibaculum manganireducens</name>
    <dbReference type="NCBI Taxonomy" id="1940525"/>
    <lineage>
        <taxon>Bacteria</taxon>
        <taxon>Pseudomonadati</taxon>
        <taxon>Bacteroidota</taxon>
        <taxon>Bacteroidia</taxon>
        <taxon>Marinilabiliales</taxon>
        <taxon>Marinifilaceae</taxon>
        <taxon>Labilibaculum</taxon>
    </lineage>
</organism>
<reference evidence="18 19" key="1">
    <citation type="journal article" date="2017" name="Front. Microbiol.">
        <title>Labilibaculum manganireducens gen. nov., sp. nov. and Labilibaculum filiforme sp. nov., Novel Bacteroidetes Isolated from Subsurface Sediments of the Baltic Sea.</title>
        <authorList>
            <person name="Vandieken V."/>
            <person name="Marshall I.P."/>
            <person name="Niemann H."/>
            <person name="Engelen B."/>
            <person name="Cypionka H."/>
        </authorList>
    </citation>
    <scope>NUCLEOTIDE SEQUENCE [LARGE SCALE GENOMIC DNA]</scope>
    <source>
        <strain evidence="18 19">59.10-2M</strain>
    </source>
</reference>
<dbReference type="InterPro" id="IPR018062">
    <property type="entry name" value="HTH_AraC-typ_CS"/>
</dbReference>
<dbReference type="SMART" id="SM00342">
    <property type="entry name" value="HTH_ARAC"/>
    <property type="match status" value="1"/>
</dbReference>
<keyword evidence="14" id="KW-0472">Membrane</keyword>
<keyword evidence="14" id="KW-1133">Transmembrane helix</keyword>
<name>A0A2N3IFS7_9BACT</name>
<feature type="domain" description="Histidine kinase" evidence="16">
    <location>
        <begin position="407"/>
        <end position="630"/>
    </location>
</feature>
<feature type="transmembrane region" description="Helical" evidence="14">
    <location>
        <begin position="340"/>
        <end position="363"/>
    </location>
</feature>
<dbReference type="FunFam" id="1.10.287.130:FF:000045">
    <property type="entry name" value="Two-component system sensor histidine kinase/response regulator"/>
    <property type="match status" value="1"/>
</dbReference>
<evidence type="ECO:0000256" key="12">
    <source>
        <dbReference type="PROSITE-ProRule" id="PRU00169"/>
    </source>
</evidence>
<dbReference type="Proteomes" id="UP000233618">
    <property type="component" value="Unassembled WGS sequence"/>
</dbReference>
<dbReference type="InterPro" id="IPR036890">
    <property type="entry name" value="HATPase_C_sf"/>
</dbReference>
<evidence type="ECO:0000259" key="16">
    <source>
        <dbReference type="PROSITE" id="PS50109"/>
    </source>
</evidence>
<evidence type="ECO:0000256" key="10">
    <source>
        <dbReference type="ARBA" id="ARBA00023125"/>
    </source>
</evidence>
<dbReference type="InterPro" id="IPR011006">
    <property type="entry name" value="CheY-like_superfamily"/>
</dbReference>
<evidence type="ECO:0000313" key="19">
    <source>
        <dbReference type="Proteomes" id="UP000233618"/>
    </source>
</evidence>
<evidence type="ECO:0000259" key="17">
    <source>
        <dbReference type="PROSITE" id="PS50110"/>
    </source>
</evidence>
<dbReference type="GO" id="GO:0043565">
    <property type="term" value="F:sequence-specific DNA binding"/>
    <property type="evidence" value="ECO:0007669"/>
    <property type="project" value="InterPro"/>
</dbReference>
<proteinExistence type="predicted"/>
<comment type="caution">
    <text evidence="18">The sequence shown here is derived from an EMBL/GenBank/DDBJ whole genome shotgun (WGS) entry which is preliminary data.</text>
</comment>
<dbReference type="Pfam" id="PF00072">
    <property type="entry name" value="Response_reg"/>
    <property type="match status" value="1"/>
</dbReference>
<evidence type="ECO:0000256" key="6">
    <source>
        <dbReference type="ARBA" id="ARBA00022777"/>
    </source>
</evidence>
<dbReference type="Gene3D" id="1.10.287.130">
    <property type="match status" value="1"/>
</dbReference>
<dbReference type="Pfam" id="PF12833">
    <property type="entry name" value="HTH_18"/>
    <property type="match status" value="1"/>
</dbReference>
<dbReference type="Gene3D" id="3.40.50.2300">
    <property type="match status" value="3"/>
</dbReference>